<evidence type="ECO:0000256" key="9">
    <source>
        <dbReference type="ARBA" id="ARBA00023211"/>
    </source>
</evidence>
<dbReference type="PROSITE" id="PS00491">
    <property type="entry name" value="PROLINE_PEPTIDASE"/>
    <property type="match status" value="1"/>
</dbReference>
<dbReference type="STRING" id="181874.A0A409VCQ2"/>
<dbReference type="InterPro" id="IPR001131">
    <property type="entry name" value="Peptidase_M24B_aminopep-P_CS"/>
</dbReference>
<evidence type="ECO:0000256" key="2">
    <source>
        <dbReference type="ARBA" id="ARBA00001974"/>
    </source>
</evidence>
<proteinExistence type="inferred from homology"/>
<keyword evidence="9" id="KW-0464">Manganese</keyword>
<dbReference type="InterPro" id="IPR036250">
    <property type="entry name" value="AcylCo_DH-like_C"/>
</dbReference>
<dbReference type="SUPFAM" id="SSF47203">
    <property type="entry name" value="Acyl-CoA dehydrogenase C-terminal domain-like"/>
    <property type="match status" value="1"/>
</dbReference>
<dbReference type="Pfam" id="PF05195">
    <property type="entry name" value="AMP_N"/>
    <property type="match status" value="1"/>
</dbReference>
<keyword evidence="7" id="KW-0378">Hydrolase</keyword>
<evidence type="ECO:0000256" key="7">
    <source>
        <dbReference type="ARBA" id="ARBA00022801"/>
    </source>
</evidence>
<evidence type="ECO:0000256" key="6">
    <source>
        <dbReference type="ARBA" id="ARBA00022723"/>
    </source>
</evidence>
<keyword evidence="5" id="KW-0285">Flavoprotein</keyword>
<keyword evidence="13" id="KW-1185">Reference proteome</keyword>
<dbReference type="GO" id="GO:0030145">
    <property type="term" value="F:manganese ion binding"/>
    <property type="evidence" value="ECO:0007669"/>
    <property type="project" value="InterPro"/>
</dbReference>
<dbReference type="OrthoDB" id="4215474at2759"/>
<comment type="similarity">
    <text evidence="4">Belongs to the acyl-CoA dehydrogenase family.</text>
</comment>
<dbReference type="Gene3D" id="3.90.230.10">
    <property type="entry name" value="Creatinase/methionine aminopeptidase superfamily"/>
    <property type="match status" value="1"/>
</dbReference>
<reference evidence="12 13" key="1">
    <citation type="journal article" date="2018" name="Evol. Lett.">
        <title>Horizontal gene cluster transfer increased hallucinogenic mushroom diversity.</title>
        <authorList>
            <person name="Reynolds H.T."/>
            <person name="Vijayakumar V."/>
            <person name="Gluck-Thaler E."/>
            <person name="Korotkin H.B."/>
            <person name="Matheny P.B."/>
            <person name="Slot J.C."/>
        </authorList>
    </citation>
    <scope>NUCLEOTIDE SEQUENCE [LARGE SCALE GENOMIC DNA]</scope>
    <source>
        <strain evidence="12 13">2629</strain>
    </source>
</reference>
<evidence type="ECO:0000256" key="8">
    <source>
        <dbReference type="ARBA" id="ARBA00022827"/>
    </source>
</evidence>
<dbReference type="GO" id="GO:0050660">
    <property type="term" value="F:flavin adenine dinucleotide binding"/>
    <property type="evidence" value="ECO:0007669"/>
    <property type="project" value="InterPro"/>
</dbReference>
<dbReference type="InterPro" id="IPR007865">
    <property type="entry name" value="Aminopep_P_N"/>
</dbReference>
<dbReference type="PROSITE" id="PS00072">
    <property type="entry name" value="ACYL_COA_DH_1"/>
    <property type="match status" value="1"/>
</dbReference>
<dbReference type="SUPFAM" id="SSF55920">
    <property type="entry name" value="Creatinase/aminopeptidase"/>
    <property type="match status" value="1"/>
</dbReference>
<dbReference type="Pfam" id="PF02771">
    <property type="entry name" value="Acyl-CoA_dh_N"/>
    <property type="match status" value="1"/>
</dbReference>
<dbReference type="PANTHER" id="PTHR43226">
    <property type="entry name" value="XAA-PRO AMINOPEPTIDASE 3"/>
    <property type="match status" value="1"/>
</dbReference>
<feature type="domain" description="Cytochrome b5 heme-binding" evidence="11">
    <location>
        <begin position="6"/>
        <end position="85"/>
    </location>
</feature>
<dbReference type="Gene3D" id="3.40.350.10">
    <property type="entry name" value="Creatinase/prolidase N-terminal domain"/>
    <property type="match status" value="1"/>
</dbReference>
<dbReference type="GO" id="GO:0070006">
    <property type="term" value="F:metalloaminopeptidase activity"/>
    <property type="evidence" value="ECO:0007669"/>
    <property type="project" value="InterPro"/>
</dbReference>
<evidence type="ECO:0000259" key="11">
    <source>
        <dbReference type="PROSITE" id="PS50255"/>
    </source>
</evidence>
<dbReference type="Gene3D" id="1.20.140.10">
    <property type="entry name" value="Butyryl-CoA Dehydrogenase, subunit A, domain 3"/>
    <property type="match status" value="1"/>
</dbReference>
<dbReference type="InterPro" id="IPR036005">
    <property type="entry name" value="Creatinase/aminopeptidase-like"/>
</dbReference>
<dbReference type="Gene3D" id="2.40.110.10">
    <property type="entry name" value="Butyryl-CoA Dehydrogenase, subunit A, domain 2"/>
    <property type="match status" value="1"/>
</dbReference>
<dbReference type="InterPro" id="IPR006091">
    <property type="entry name" value="Acyl-CoA_Oxase/DH_mid-dom"/>
</dbReference>
<keyword evidence="8" id="KW-0274">FAD</keyword>
<keyword evidence="6 10" id="KW-0479">Metal-binding</keyword>
<evidence type="ECO:0000313" key="12">
    <source>
        <dbReference type="EMBL" id="PPQ63969.1"/>
    </source>
</evidence>
<evidence type="ECO:0000256" key="3">
    <source>
        <dbReference type="ARBA" id="ARBA00008766"/>
    </source>
</evidence>
<dbReference type="CDD" id="cd01087">
    <property type="entry name" value="Prolidase"/>
    <property type="match status" value="1"/>
</dbReference>
<dbReference type="Pfam" id="PF00557">
    <property type="entry name" value="Peptidase_M24"/>
    <property type="match status" value="1"/>
</dbReference>
<protein>
    <recommendedName>
        <fullName evidence="11">Cytochrome b5 heme-binding domain-containing protein</fullName>
    </recommendedName>
</protein>
<dbReference type="InterPro" id="IPR006089">
    <property type="entry name" value="Acyl-CoA_DH_CS"/>
</dbReference>
<dbReference type="Pfam" id="PF00441">
    <property type="entry name" value="Acyl-CoA_dh_1"/>
    <property type="match status" value="1"/>
</dbReference>
<dbReference type="SUPFAM" id="SSF53092">
    <property type="entry name" value="Creatinase/prolidase N-terminal domain"/>
    <property type="match status" value="1"/>
</dbReference>
<dbReference type="AlphaFoldDB" id="A0A409VCQ2"/>
<dbReference type="PROSITE" id="PS50255">
    <property type="entry name" value="CYTOCHROME_B5_2"/>
    <property type="match status" value="1"/>
</dbReference>
<dbReference type="InterPro" id="IPR001199">
    <property type="entry name" value="Cyt_B5-like_heme/steroid-bd"/>
</dbReference>
<dbReference type="GO" id="GO:0003995">
    <property type="term" value="F:acyl-CoA dehydrogenase activity"/>
    <property type="evidence" value="ECO:0007669"/>
    <property type="project" value="InterPro"/>
</dbReference>
<evidence type="ECO:0000256" key="5">
    <source>
        <dbReference type="ARBA" id="ARBA00022630"/>
    </source>
</evidence>
<comment type="cofactor">
    <cofactor evidence="1">
        <name>Mn(2+)</name>
        <dbReference type="ChEBI" id="CHEBI:29035"/>
    </cofactor>
</comment>
<dbReference type="SMART" id="SM01117">
    <property type="entry name" value="Cyt-b5"/>
    <property type="match status" value="1"/>
</dbReference>
<evidence type="ECO:0000313" key="13">
    <source>
        <dbReference type="Proteomes" id="UP000284842"/>
    </source>
</evidence>
<comment type="cofactor">
    <cofactor evidence="2">
        <name>FAD</name>
        <dbReference type="ChEBI" id="CHEBI:57692"/>
    </cofactor>
</comment>
<dbReference type="PANTHER" id="PTHR43226:SF4">
    <property type="entry name" value="XAA-PRO AMINOPEPTIDASE 3"/>
    <property type="match status" value="1"/>
</dbReference>
<dbReference type="Gene3D" id="1.10.540.10">
    <property type="entry name" value="Acyl-CoA dehydrogenase/oxidase, N-terminal domain"/>
    <property type="match status" value="1"/>
</dbReference>
<dbReference type="SMART" id="SM01011">
    <property type="entry name" value="AMP_N"/>
    <property type="match status" value="1"/>
</dbReference>
<accession>A0A409VCQ2</accession>
<dbReference type="CDD" id="cd00567">
    <property type="entry name" value="ACAD"/>
    <property type="match status" value="1"/>
</dbReference>
<dbReference type="Pfam" id="PF00173">
    <property type="entry name" value="Cyt-b5"/>
    <property type="match status" value="1"/>
</dbReference>
<comment type="caution">
    <text evidence="12">The sequence shown here is derived from an EMBL/GenBank/DDBJ whole genome shotgun (WGS) entry which is preliminary data.</text>
</comment>
<dbReference type="InterPro" id="IPR036400">
    <property type="entry name" value="Cyt_B5-like_heme/steroid_sf"/>
</dbReference>
<evidence type="ECO:0000256" key="10">
    <source>
        <dbReference type="RuleBase" id="RU000590"/>
    </source>
</evidence>
<dbReference type="GO" id="GO:0006508">
    <property type="term" value="P:proteolysis"/>
    <property type="evidence" value="ECO:0007669"/>
    <property type="project" value="TreeGrafter"/>
</dbReference>
<dbReference type="InterPro" id="IPR013786">
    <property type="entry name" value="AcylCoA_DH/ox_N"/>
</dbReference>
<dbReference type="EMBL" id="NHTK01006102">
    <property type="protein sequence ID" value="PPQ63969.1"/>
    <property type="molecule type" value="Genomic_DNA"/>
</dbReference>
<dbReference type="Pfam" id="PF02770">
    <property type="entry name" value="Acyl-CoA_dh_M"/>
    <property type="match status" value="1"/>
</dbReference>
<evidence type="ECO:0000256" key="1">
    <source>
        <dbReference type="ARBA" id="ARBA00001936"/>
    </source>
</evidence>
<evidence type="ECO:0000256" key="4">
    <source>
        <dbReference type="ARBA" id="ARBA00009347"/>
    </source>
</evidence>
<dbReference type="SUPFAM" id="SSF56645">
    <property type="entry name" value="Acyl-CoA dehydrogenase NM domain-like"/>
    <property type="match status" value="1"/>
</dbReference>
<dbReference type="Proteomes" id="UP000284842">
    <property type="component" value="Unassembled WGS sequence"/>
</dbReference>
<dbReference type="InterPro" id="IPR009075">
    <property type="entry name" value="AcylCo_DH/oxidase_C"/>
</dbReference>
<sequence>MASAQLKEYTLEEIAQHNKEGDVWVIIDAKVYDLSRFANLHPGGANVLYADSIAGKDATQAFFGLHKHEVLLRPQYKRLQIGTVVGQKEQIVPPAPGALSQVPYGEPTWLTKGYYSPYYSDKHRKFQTAVREFMTTYVQPESAKCEESGKKISQELVDKLAETNIIAMRLGPGKHLKGRTLMGGLVQPEEFDYFYESILHQELARVTSRAVVDGMLAGLVIGLPPVLNFGTPELYNKVVPDALSGKKYVALAISEAFAGSDVGGLQTTAVRDGDYWVVTGTKKWITNGTFADYFTTGCKTDTGFTVILIERGPGVSTKQIKTAYSSVAGTAYVTFDKVRVPVANTLGKVGAGMQVILSNFNHERWMVTATSISAQRLAVEECLKWSSQRIVFGKPLTSQAVIRAKLANMIARVESCQNWFESVTYQMNKMDYKQQSDKLAGPIGLLKQFVSRAGRETAEDATQVFGGRALTTTGMGKFIENYHRTSGFDAILAGAEDVLGDLGVRQALKKMPSNVKLYLYTFMFSSLRRAGTRISTRNFVTKPSEYGQPTHVSHPHLVQVDDLTPGIPASEYHERRRKLVESLPDKSAVVSVAAPIKYMSASAYKYRQASNFWYLTGFEEPNSAVVLEKDSSSRGYKMTLFASGRDLAKEKWDGASTSLSDAKTIFNADETYAIDNFGSYVKSLLPSLDRVYVDLPSPSSKPSARQLKKSNLFLKYLSGYFGSAAAGADVLEGISASLQEPLTPILGKMRAIKSTAEQKVMRRAADISGKAHAKTMRFTQPGFQESKLAAHFEYICTLNGAQRLAYVPVVASGPNSLILHYTANNHEIQQDELVLIDAGCEFNGYASDITRTFPASGSFTPPQRELYSAVLSAQKSLIKLCSTQEGYSVQELHRKSCTLLKEELNQIGFSLGREGDLERVLYPHYLSHPIGIDLHETSFIDRSAPLQQGMVITIEPGIYVPPTPNFPKHFHNIGIRIEDEVLVGEKEPVVLSVSAPKEISDIEGACQGLLGLEPY</sequence>
<comment type="similarity">
    <text evidence="3 10">Belongs to the peptidase M24B family.</text>
</comment>
<organism evidence="12 13">
    <name type="scientific">Panaeolus cyanescens</name>
    <dbReference type="NCBI Taxonomy" id="181874"/>
    <lineage>
        <taxon>Eukaryota</taxon>
        <taxon>Fungi</taxon>
        <taxon>Dikarya</taxon>
        <taxon>Basidiomycota</taxon>
        <taxon>Agaricomycotina</taxon>
        <taxon>Agaricomycetes</taxon>
        <taxon>Agaricomycetidae</taxon>
        <taxon>Agaricales</taxon>
        <taxon>Agaricineae</taxon>
        <taxon>Galeropsidaceae</taxon>
        <taxon>Panaeolus</taxon>
    </lineage>
</organism>
<dbReference type="GO" id="GO:0005739">
    <property type="term" value="C:mitochondrion"/>
    <property type="evidence" value="ECO:0007669"/>
    <property type="project" value="TreeGrafter"/>
</dbReference>
<dbReference type="InterPro" id="IPR029149">
    <property type="entry name" value="Creatin/AminoP/Spt16_N"/>
</dbReference>
<dbReference type="Gene3D" id="3.10.120.10">
    <property type="entry name" value="Cytochrome b5-like heme/steroid binding domain"/>
    <property type="match status" value="1"/>
</dbReference>
<dbReference type="InterPro" id="IPR009100">
    <property type="entry name" value="AcylCoA_DH/oxidase_NM_dom_sf"/>
</dbReference>
<dbReference type="SUPFAM" id="SSF55856">
    <property type="entry name" value="Cytochrome b5-like heme/steroid binding domain"/>
    <property type="match status" value="1"/>
</dbReference>
<gene>
    <name evidence="12" type="ORF">CVT24_009092</name>
</gene>
<dbReference type="InterPro" id="IPR052433">
    <property type="entry name" value="X-Pro_dipept-like"/>
</dbReference>
<dbReference type="InterPro" id="IPR000994">
    <property type="entry name" value="Pept_M24"/>
</dbReference>
<dbReference type="InterPro" id="IPR046373">
    <property type="entry name" value="Acyl-CoA_Oxase/DH_mid-dom_sf"/>
</dbReference>
<dbReference type="InterPro" id="IPR037069">
    <property type="entry name" value="AcylCoA_DH/ox_N_sf"/>
</dbReference>
<name>A0A409VCQ2_9AGAR</name>
<dbReference type="InParanoid" id="A0A409VCQ2"/>